<dbReference type="Gene3D" id="3.40.1010.10">
    <property type="entry name" value="Cobalt-precorrin-4 Transmethylase, Domain 1"/>
    <property type="match status" value="1"/>
</dbReference>
<dbReference type="PANTHER" id="PTHR43467">
    <property type="entry name" value="COBALT-PRECORRIN-2 C(20)-METHYLTRANSFERASE"/>
    <property type="match status" value="1"/>
</dbReference>
<evidence type="ECO:0000256" key="4">
    <source>
        <dbReference type="ARBA" id="ARBA00022679"/>
    </source>
</evidence>
<evidence type="ECO:0000259" key="6">
    <source>
        <dbReference type="Pfam" id="PF00590"/>
    </source>
</evidence>
<keyword evidence="8" id="KW-1185">Reference proteome</keyword>
<dbReference type="InterPro" id="IPR000878">
    <property type="entry name" value="4pyrrol_Mease"/>
</dbReference>
<keyword evidence="4 7" id="KW-0808">Transferase</keyword>
<organism evidence="7 8">
    <name type="scientific">Ammonicoccus fulvus</name>
    <dbReference type="NCBI Taxonomy" id="3138240"/>
    <lineage>
        <taxon>Bacteria</taxon>
        <taxon>Bacillati</taxon>
        <taxon>Actinomycetota</taxon>
        <taxon>Actinomycetes</taxon>
        <taxon>Propionibacteriales</taxon>
        <taxon>Propionibacteriaceae</taxon>
        <taxon>Ammonicoccus</taxon>
    </lineage>
</organism>
<dbReference type="GO" id="GO:0032259">
    <property type="term" value="P:methylation"/>
    <property type="evidence" value="ECO:0007669"/>
    <property type="project" value="UniProtKB-KW"/>
</dbReference>
<dbReference type="SUPFAM" id="SSF53790">
    <property type="entry name" value="Tetrapyrrole methylase"/>
    <property type="match status" value="1"/>
</dbReference>
<keyword evidence="3 7" id="KW-0489">Methyltransferase</keyword>
<evidence type="ECO:0000256" key="5">
    <source>
        <dbReference type="ARBA" id="ARBA00022691"/>
    </source>
</evidence>
<keyword evidence="5" id="KW-0949">S-adenosyl-L-methionine</keyword>
<keyword evidence="2" id="KW-0169">Cobalamin biosynthesis</keyword>
<dbReference type="InterPro" id="IPR014776">
    <property type="entry name" value="4pyrrole_Mease_sub2"/>
</dbReference>
<comment type="pathway">
    <text evidence="1">Cofactor biosynthesis; adenosylcobalamin biosynthesis.</text>
</comment>
<dbReference type="InterPro" id="IPR035996">
    <property type="entry name" value="4pyrrol_Methylase_sf"/>
</dbReference>
<dbReference type="PIRSF" id="PIRSF036525">
    <property type="entry name" value="CobF"/>
    <property type="match status" value="1"/>
</dbReference>
<dbReference type="Pfam" id="PF00590">
    <property type="entry name" value="TP_methylase"/>
    <property type="match status" value="1"/>
</dbReference>
<dbReference type="NCBIfam" id="TIGR02434">
    <property type="entry name" value="CobF"/>
    <property type="match status" value="1"/>
</dbReference>
<feature type="domain" description="Tetrapyrrole methylase" evidence="6">
    <location>
        <begin position="9"/>
        <end position="226"/>
    </location>
</feature>
<dbReference type="Proteomes" id="UP001442841">
    <property type="component" value="Chromosome"/>
</dbReference>
<name>A0ABZ3FKU5_9ACTN</name>
<dbReference type="InterPro" id="IPR012797">
    <property type="entry name" value="CobF"/>
</dbReference>
<dbReference type="InterPro" id="IPR014777">
    <property type="entry name" value="4pyrrole_Mease_sub1"/>
</dbReference>
<dbReference type="RefSeq" id="WP_425308090.1">
    <property type="nucleotide sequence ID" value="NZ_CP154795.1"/>
</dbReference>
<proteinExistence type="predicted"/>
<gene>
    <name evidence="7" type="primary">cobF</name>
    <name evidence="7" type="ORF">AADG42_04835</name>
</gene>
<evidence type="ECO:0000313" key="7">
    <source>
        <dbReference type="EMBL" id="XAN06659.1"/>
    </source>
</evidence>
<sequence length="254" mass="28394">MNPPTSIKVIGIGPGGSDQVTHAAVAALNEVDVFLVADKGEVKSDLVTLRREICERWIDGDYRLIEVPDPERGPDAERNTTEYQAGVAGWHRARTEGYRELIAADPELTYGFLVWGDPAFYDSTLRIVDALAELMPIDSEVIPGISSIQLLAARHRVPLNRVGQPIHITTGRRLVEDFRDDLGDIVVMLDGHLACRELVGRGLEIFWGAYLGDPREVLVRGPLDDVIEELIDTRARLRDRHGWVMDTYLLRPQP</sequence>
<dbReference type="CDD" id="cd11643">
    <property type="entry name" value="Precorrin-6A-synthase"/>
    <property type="match status" value="1"/>
</dbReference>
<evidence type="ECO:0000256" key="2">
    <source>
        <dbReference type="ARBA" id="ARBA00022573"/>
    </source>
</evidence>
<dbReference type="PANTHER" id="PTHR43467:SF1">
    <property type="entry name" value="PRECORRIN-6A SYNTHASE [DEACETYLATING]"/>
    <property type="match status" value="1"/>
</dbReference>
<reference evidence="7 8" key="1">
    <citation type="submission" date="2024-04" db="EMBL/GenBank/DDBJ databases">
        <title>Isolation of an actinomycete strain from pig manure.</title>
        <authorList>
            <person name="Gong T."/>
            <person name="Yu Z."/>
            <person name="An M."/>
            <person name="Wei C."/>
            <person name="Yang W."/>
            <person name="Liu L."/>
        </authorList>
    </citation>
    <scope>NUCLEOTIDE SEQUENCE [LARGE SCALE GENOMIC DNA]</scope>
    <source>
        <strain evidence="7 8">ZF39</strain>
    </source>
</reference>
<dbReference type="EMBL" id="CP154795">
    <property type="protein sequence ID" value="XAN06659.1"/>
    <property type="molecule type" value="Genomic_DNA"/>
</dbReference>
<evidence type="ECO:0000313" key="8">
    <source>
        <dbReference type="Proteomes" id="UP001442841"/>
    </source>
</evidence>
<dbReference type="Gene3D" id="3.30.950.10">
    <property type="entry name" value="Methyltransferase, Cobalt-precorrin-4 Transmethylase, Domain 2"/>
    <property type="match status" value="1"/>
</dbReference>
<protein>
    <submittedName>
        <fullName evidence="7">Precorrin-6A synthase (Deacetylating)</fullName>
        <ecNumber evidence="7">2.1.1.152</ecNumber>
    </submittedName>
</protein>
<dbReference type="EC" id="2.1.1.152" evidence="7"/>
<accession>A0ABZ3FKU5</accession>
<dbReference type="GO" id="GO:0043819">
    <property type="term" value="F:precorrin-6A synthase (deacetylating) activity"/>
    <property type="evidence" value="ECO:0007669"/>
    <property type="project" value="UniProtKB-EC"/>
</dbReference>
<evidence type="ECO:0000256" key="3">
    <source>
        <dbReference type="ARBA" id="ARBA00022603"/>
    </source>
</evidence>
<evidence type="ECO:0000256" key="1">
    <source>
        <dbReference type="ARBA" id="ARBA00004953"/>
    </source>
</evidence>